<dbReference type="FunFam" id="3.90.190.10:FF:000102">
    <property type="entry name" value="Receptor-type tyrosine-protein phosphatase"/>
    <property type="match status" value="1"/>
</dbReference>
<feature type="domain" description="Tyrosine-protein phosphatase" evidence="8">
    <location>
        <begin position="505"/>
        <end position="759"/>
    </location>
</feature>
<keyword evidence="11" id="KW-1185">Reference proteome</keyword>
<dbReference type="InterPro" id="IPR029021">
    <property type="entry name" value="Prot-tyrosine_phosphatase-like"/>
</dbReference>
<feature type="transmembrane region" description="Helical" evidence="7">
    <location>
        <begin position="6"/>
        <end position="27"/>
    </location>
</feature>
<dbReference type="PANTHER" id="PTHR19134">
    <property type="entry name" value="RECEPTOR-TYPE TYROSINE-PROTEIN PHOSPHATASE"/>
    <property type="match status" value="1"/>
</dbReference>
<evidence type="ECO:0000313" key="11">
    <source>
        <dbReference type="Proteomes" id="UP001374579"/>
    </source>
</evidence>
<dbReference type="Proteomes" id="UP001374579">
    <property type="component" value="Unassembled WGS sequence"/>
</dbReference>
<evidence type="ECO:0000256" key="7">
    <source>
        <dbReference type="SAM" id="Phobius"/>
    </source>
</evidence>
<sequence>MSAAVGATIGVVVVIIIAVAVVVVIFVRRRKRKQHSDGAKGEAAVTYSNLEPVEATDMNTESQATITDDPSPWLDNADNSVKPENDFKVETKPSVQVKADQLYENVKLKPKIRSAKPSSDKNSASVVTSSQQNGVKKANASSKKKGKPLVAAKPSKERAFNAGTVTPSDPLPDCEEEDFVVSDAIYANEELYANIKPTGIRMDKLQQTVVNKLRDGLLEEEFMRMIPKKDFAVKNGERKDNHYKNRFTSILPYDKNRVELEQVDGDDASDYVNASFVRGYHMEKAYIAAQGPRDNTVDDFWRMVWQEGVTDIVMLTNVKEGNKPKCYEYWPAQGDRLTTGHMEVTGVEEETRAHFVVRTFDLKQSEGSEKRRVKQYHYQSWRDHEVPATTPLVNFWRYVRSRAPRTTQAPPLVVHCSAGVGRTGTFIALDIIYDKAQQEAEVNIYNTVDRLRDDRCHMVQNKGQYAFLHEAVVEAYMSGDSRIQMSDMDTVLPHTVTHHTPSDRVDREFETLCKMRTAPTYTTANMKENRAKNRNPDALPDDKHLVYLTKHMKGRNQYINAVYMATFLQQRGSIMTQLPLQDTLVDFWRLVDGCDVNTIVSIGAVEGKKDMCRYWPKDATSTVHTGPYTIKLRSMTRLGDSLCSYMLEMKTDDTSREVRVLHYAGWTGQVADNMADLLQLLTSLHTSHNDRGGKPVIVQCIDGASQSGVVCALWDVISRMACDAELDVYMAVRQLHTVRPEALTSVEQYRYCYEVVQEFNKSNNIYANT</sequence>
<keyword evidence="3" id="KW-0378">Hydrolase</keyword>
<comment type="similarity">
    <text evidence="1">Belongs to the protein-tyrosine phosphatase family.</text>
</comment>
<keyword evidence="7" id="KW-0472">Membrane</keyword>
<dbReference type="EMBL" id="JBAMIC010000010">
    <property type="protein sequence ID" value="KAK7101445.1"/>
    <property type="molecule type" value="Genomic_DNA"/>
</dbReference>
<dbReference type="EC" id="3.1.3.48" evidence="2"/>
<dbReference type="InterPro" id="IPR050348">
    <property type="entry name" value="Protein-Tyr_Phosphatase"/>
</dbReference>
<evidence type="ECO:0000256" key="3">
    <source>
        <dbReference type="ARBA" id="ARBA00022801"/>
    </source>
</evidence>
<feature type="region of interest" description="Disordered" evidence="6">
    <location>
        <begin position="108"/>
        <end position="153"/>
    </location>
</feature>
<dbReference type="CDD" id="cd00047">
    <property type="entry name" value="PTPc"/>
    <property type="match status" value="1"/>
</dbReference>
<feature type="compositionally biased region" description="Basic and acidic residues" evidence="6">
    <location>
        <begin position="81"/>
        <end position="91"/>
    </location>
</feature>
<evidence type="ECO:0000256" key="1">
    <source>
        <dbReference type="ARBA" id="ARBA00009580"/>
    </source>
</evidence>
<dbReference type="InterPro" id="IPR000387">
    <property type="entry name" value="Tyr_Pase_dom"/>
</dbReference>
<dbReference type="Pfam" id="PF00102">
    <property type="entry name" value="Y_phosphatase"/>
    <property type="match status" value="2"/>
</dbReference>
<dbReference type="InterPro" id="IPR000242">
    <property type="entry name" value="PTP_cat"/>
</dbReference>
<evidence type="ECO:0000259" key="8">
    <source>
        <dbReference type="PROSITE" id="PS50055"/>
    </source>
</evidence>
<dbReference type="InterPro" id="IPR016130">
    <property type="entry name" value="Tyr_Pase_AS"/>
</dbReference>
<comment type="caution">
    <text evidence="10">The sequence shown here is derived from an EMBL/GenBank/DDBJ whole genome shotgun (WGS) entry which is preliminary data.</text>
</comment>
<dbReference type="SMART" id="SM00404">
    <property type="entry name" value="PTPc_motif"/>
    <property type="match status" value="2"/>
</dbReference>
<dbReference type="Gene3D" id="3.90.190.10">
    <property type="entry name" value="Protein tyrosine phosphatase superfamily"/>
    <property type="match status" value="2"/>
</dbReference>
<accession>A0AAN9B8T7</accession>
<dbReference type="PROSITE" id="PS50056">
    <property type="entry name" value="TYR_PHOSPHATASE_2"/>
    <property type="match status" value="2"/>
</dbReference>
<evidence type="ECO:0000256" key="4">
    <source>
        <dbReference type="ARBA" id="ARBA00022912"/>
    </source>
</evidence>
<keyword evidence="7" id="KW-0812">Transmembrane</keyword>
<keyword evidence="7" id="KW-1133">Transmembrane helix</keyword>
<dbReference type="InterPro" id="IPR003595">
    <property type="entry name" value="Tyr_Pase_cat"/>
</dbReference>
<dbReference type="PANTHER" id="PTHR19134:SF562">
    <property type="entry name" value="PROTEIN-TYROSINE-PHOSPHATASE"/>
    <property type="match status" value="1"/>
</dbReference>
<organism evidence="10 11">
    <name type="scientific">Littorina saxatilis</name>
    <dbReference type="NCBI Taxonomy" id="31220"/>
    <lineage>
        <taxon>Eukaryota</taxon>
        <taxon>Metazoa</taxon>
        <taxon>Spiralia</taxon>
        <taxon>Lophotrochozoa</taxon>
        <taxon>Mollusca</taxon>
        <taxon>Gastropoda</taxon>
        <taxon>Caenogastropoda</taxon>
        <taxon>Littorinimorpha</taxon>
        <taxon>Littorinoidea</taxon>
        <taxon>Littorinidae</taxon>
        <taxon>Littorina</taxon>
    </lineage>
</organism>
<reference evidence="10 11" key="1">
    <citation type="submission" date="2024-02" db="EMBL/GenBank/DDBJ databases">
        <title>Chromosome-scale genome assembly of the rough periwinkle Littorina saxatilis.</title>
        <authorList>
            <person name="De Jode A."/>
            <person name="Faria R."/>
            <person name="Formenti G."/>
            <person name="Sims Y."/>
            <person name="Smith T.P."/>
            <person name="Tracey A."/>
            <person name="Wood J.M.D."/>
            <person name="Zagrodzka Z.B."/>
            <person name="Johannesson K."/>
            <person name="Butlin R.K."/>
            <person name="Leder E.H."/>
        </authorList>
    </citation>
    <scope>NUCLEOTIDE SEQUENCE [LARGE SCALE GENOMIC DNA]</scope>
    <source>
        <strain evidence="10">Snail1</strain>
        <tissue evidence="10">Muscle</tissue>
    </source>
</reference>
<proteinExistence type="inferred from homology"/>
<evidence type="ECO:0000256" key="5">
    <source>
        <dbReference type="ARBA" id="ARBA00051722"/>
    </source>
</evidence>
<dbReference type="PROSITE" id="PS00383">
    <property type="entry name" value="TYR_PHOSPHATASE_1"/>
    <property type="match status" value="1"/>
</dbReference>
<evidence type="ECO:0000259" key="9">
    <source>
        <dbReference type="PROSITE" id="PS50056"/>
    </source>
</evidence>
<comment type="catalytic activity">
    <reaction evidence="5">
        <text>O-phospho-L-tyrosyl-[protein] + H2O = L-tyrosyl-[protein] + phosphate</text>
        <dbReference type="Rhea" id="RHEA:10684"/>
        <dbReference type="Rhea" id="RHEA-COMP:10136"/>
        <dbReference type="Rhea" id="RHEA-COMP:20101"/>
        <dbReference type="ChEBI" id="CHEBI:15377"/>
        <dbReference type="ChEBI" id="CHEBI:43474"/>
        <dbReference type="ChEBI" id="CHEBI:46858"/>
        <dbReference type="ChEBI" id="CHEBI:61978"/>
        <dbReference type="EC" id="3.1.3.48"/>
    </reaction>
</comment>
<feature type="compositionally biased region" description="Polar residues" evidence="6">
    <location>
        <begin position="116"/>
        <end position="132"/>
    </location>
</feature>
<dbReference type="PROSITE" id="PS50055">
    <property type="entry name" value="TYR_PHOSPHATASE_PTP"/>
    <property type="match status" value="2"/>
</dbReference>
<protein>
    <recommendedName>
        <fullName evidence="2">protein-tyrosine-phosphatase</fullName>
        <ecNumber evidence="2">3.1.3.48</ecNumber>
    </recommendedName>
</protein>
<evidence type="ECO:0000256" key="2">
    <source>
        <dbReference type="ARBA" id="ARBA00013064"/>
    </source>
</evidence>
<dbReference type="GO" id="GO:0004725">
    <property type="term" value="F:protein tyrosine phosphatase activity"/>
    <property type="evidence" value="ECO:0007669"/>
    <property type="project" value="UniProtKB-EC"/>
</dbReference>
<dbReference type="SUPFAM" id="SSF52799">
    <property type="entry name" value="(Phosphotyrosine protein) phosphatases II"/>
    <property type="match status" value="2"/>
</dbReference>
<gene>
    <name evidence="10" type="ORF">V1264_019827</name>
</gene>
<evidence type="ECO:0000313" key="10">
    <source>
        <dbReference type="EMBL" id="KAK7101445.1"/>
    </source>
</evidence>
<dbReference type="AlphaFoldDB" id="A0AAN9B8T7"/>
<feature type="domain" description="Tyrosine specific protein phosphatases" evidence="9">
    <location>
        <begin position="393"/>
        <end position="466"/>
    </location>
</feature>
<dbReference type="PRINTS" id="PR00700">
    <property type="entry name" value="PRTYPHPHTASE"/>
</dbReference>
<keyword evidence="4" id="KW-0904">Protein phosphatase</keyword>
<dbReference type="SMART" id="SM00194">
    <property type="entry name" value="PTPc"/>
    <property type="match status" value="2"/>
</dbReference>
<feature type="region of interest" description="Disordered" evidence="6">
    <location>
        <begin position="62"/>
        <end position="93"/>
    </location>
</feature>
<feature type="domain" description="Tyrosine-protein phosphatase" evidence="8">
    <location>
        <begin position="218"/>
        <end position="475"/>
    </location>
</feature>
<name>A0AAN9B8T7_9CAEN</name>
<dbReference type="FunFam" id="3.90.190.10:FF:000062">
    <property type="entry name" value="Receptor-type tyrosine-protein phosphatase kappa"/>
    <property type="match status" value="1"/>
</dbReference>
<feature type="domain" description="Tyrosine specific protein phosphatases" evidence="9">
    <location>
        <begin position="675"/>
        <end position="750"/>
    </location>
</feature>
<evidence type="ECO:0000256" key="6">
    <source>
        <dbReference type="SAM" id="MobiDB-lite"/>
    </source>
</evidence>